<proteinExistence type="predicted"/>
<keyword evidence="2" id="KW-1185">Reference proteome</keyword>
<dbReference type="EMBL" id="BMFV01000004">
    <property type="protein sequence ID" value="GGH76765.1"/>
    <property type="molecule type" value="Genomic_DNA"/>
</dbReference>
<comment type="caution">
    <text evidence="1">The sequence shown here is derived from an EMBL/GenBank/DDBJ whole genome shotgun (WGS) entry which is preliminary data.</text>
</comment>
<dbReference type="AlphaFoldDB" id="A0A8J2ZU73"/>
<name>A0A8J2ZU73_9BACL</name>
<evidence type="ECO:0000313" key="2">
    <source>
        <dbReference type="Proteomes" id="UP000656813"/>
    </source>
</evidence>
<accession>A0A8J2ZU73</accession>
<reference evidence="1" key="2">
    <citation type="submission" date="2020-09" db="EMBL/GenBank/DDBJ databases">
        <authorList>
            <person name="Sun Q."/>
            <person name="Zhou Y."/>
        </authorList>
    </citation>
    <scope>NUCLEOTIDE SEQUENCE</scope>
    <source>
        <strain evidence="1">CGMCC 1.12777</strain>
    </source>
</reference>
<protein>
    <submittedName>
        <fullName evidence="1">Uncharacterized protein</fullName>
    </submittedName>
</protein>
<dbReference type="Proteomes" id="UP000656813">
    <property type="component" value="Unassembled WGS sequence"/>
</dbReference>
<reference evidence="1" key="1">
    <citation type="journal article" date="2014" name="Int. J. Syst. Evol. Microbiol.">
        <title>Complete genome sequence of Corynebacterium casei LMG S-19264T (=DSM 44701T), isolated from a smear-ripened cheese.</title>
        <authorList>
            <consortium name="US DOE Joint Genome Institute (JGI-PGF)"/>
            <person name="Walter F."/>
            <person name="Albersmeier A."/>
            <person name="Kalinowski J."/>
            <person name="Ruckert C."/>
        </authorList>
    </citation>
    <scope>NUCLEOTIDE SEQUENCE</scope>
    <source>
        <strain evidence="1">CGMCC 1.12777</strain>
    </source>
</reference>
<gene>
    <name evidence="1" type="ORF">GCM10007096_07660</name>
</gene>
<evidence type="ECO:0000313" key="1">
    <source>
        <dbReference type="EMBL" id="GGH76765.1"/>
    </source>
</evidence>
<organism evidence="1 2">
    <name type="scientific">Pullulanibacillus pueri</name>
    <dbReference type="NCBI Taxonomy" id="1437324"/>
    <lineage>
        <taxon>Bacteria</taxon>
        <taxon>Bacillati</taxon>
        <taxon>Bacillota</taxon>
        <taxon>Bacilli</taxon>
        <taxon>Bacillales</taxon>
        <taxon>Sporolactobacillaceae</taxon>
        <taxon>Pullulanibacillus</taxon>
    </lineage>
</organism>
<sequence>MAFLYLLLKQNTNLFLEFDWYLRRLKGLIVPSFPSDNIKLSLTYRVVAWLEWCYVLIHDMGN</sequence>